<evidence type="ECO:0000259" key="5">
    <source>
        <dbReference type="PROSITE" id="PS50240"/>
    </source>
</evidence>
<evidence type="ECO:0000313" key="7">
    <source>
        <dbReference type="Proteomes" id="UP000073601"/>
    </source>
</evidence>
<keyword evidence="3 6" id="KW-0378">Hydrolase</keyword>
<dbReference type="SUPFAM" id="SSF50494">
    <property type="entry name" value="Trypsin-like serine proteases"/>
    <property type="match status" value="1"/>
</dbReference>
<gene>
    <name evidence="6" type="ORF">GMA8713_03767</name>
</gene>
<dbReference type="PROSITE" id="PS00134">
    <property type="entry name" value="TRYPSIN_HIS"/>
    <property type="match status" value="1"/>
</dbReference>
<dbReference type="SMART" id="SM00020">
    <property type="entry name" value="Tryp_SPc"/>
    <property type="match status" value="1"/>
</dbReference>
<keyword evidence="3" id="KW-0720">Serine protease</keyword>
<dbReference type="EC" id="3.4.21.4" evidence="6"/>
<accession>A0A128FHF6</accession>
<proteinExistence type="inferred from homology"/>
<keyword evidence="7" id="KW-1185">Reference proteome</keyword>
<keyword evidence="4" id="KW-1133">Transmembrane helix</keyword>
<dbReference type="GO" id="GO:0006508">
    <property type="term" value="P:proteolysis"/>
    <property type="evidence" value="ECO:0007669"/>
    <property type="project" value="UniProtKB-KW"/>
</dbReference>
<protein>
    <submittedName>
        <fullName evidence="6">Trypsin</fullName>
        <ecNumber evidence="6">3.4.21.4</ecNumber>
    </submittedName>
</protein>
<comment type="similarity">
    <text evidence="1">Belongs to the peptidase S1 family.</text>
</comment>
<dbReference type="Pfam" id="PF00089">
    <property type="entry name" value="Trypsin"/>
    <property type="match status" value="1"/>
</dbReference>
<dbReference type="PROSITE" id="PS50240">
    <property type="entry name" value="TRYPSIN_DOM"/>
    <property type="match status" value="1"/>
</dbReference>
<dbReference type="GO" id="GO:0004252">
    <property type="term" value="F:serine-type endopeptidase activity"/>
    <property type="evidence" value="ECO:0007669"/>
    <property type="project" value="UniProtKB-EC"/>
</dbReference>
<dbReference type="FunFam" id="2.40.10.10:FF:000068">
    <property type="entry name" value="transmembrane protease serine 2"/>
    <property type="match status" value="1"/>
</dbReference>
<dbReference type="PROSITE" id="PS00135">
    <property type="entry name" value="TRYPSIN_SER"/>
    <property type="match status" value="1"/>
</dbReference>
<dbReference type="InterPro" id="IPR009003">
    <property type="entry name" value="Peptidase_S1_PA"/>
</dbReference>
<feature type="domain" description="Peptidase S1" evidence="5">
    <location>
        <begin position="34"/>
        <end position="273"/>
    </location>
</feature>
<dbReference type="InterPro" id="IPR043504">
    <property type="entry name" value="Peptidase_S1_PA_chymotrypsin"/>
</dbReference>
<dbReference type="Gene3D" id="2.40.10.10">
    <property type="entry name" value="Trypsin-like serine proteases"/>
    <property type="match status" value="1"/>
</dbReference>
<dbReference type="AlphaFoldDB" id="A0A128FHF6"/>
<dbReference type="InterPro" id="IPR018114">
    <property type="entry name" value="TRYPSIN_HIS"/>
</dbReference>
<keyword evidence="4" id="KW-0812">Transmembrane</keyword>
<evidence type="ECO:0000313" key="6">
    <source>
        <dbReference type="EMBL" id="CZF85734.1"/>
    </source>
</evidence>
<feature type="transmembrane region" description="Helical" evidence="4">
    <location>
        <begin position="312"/>
        <end position="330"/>
    </location>
</feature>
<dbReference type="PANTHER" id="PTHR24276">
    <property type="entry name" value="POLYSERASE-RELATED"/>
    <property type="match status" value="1"/>
</dbReference>
<evidence type="ECO:0000256" key="2">
    <source>
        <dbReference type="ARBA" id="ARBA00023157"/>
    </source>
</evidence>
<dbReference type="InterPro" id="IPR033116">
    <property type="entry name" value="TRYPSIN_SER"/>
</dbReference>
<evidence type="ECO:0000256" key="3">
    <source>
        <dbReference type="RuleBase" id="RU363034"/>
    </source>
</evidence>
<dbReference type="InterPro" id="IPR050430">
    <property type="entry name" value="Peptidase_S1"/>
</dbReference>
<dbReference type="PRINTS" id="PR00722">
    <property type="entry name" value="CHYMOTRYPSIN"/>
</dbReference>
<keyword evidence="2" id="KW-1015">Disulfide bond</keyword>
<dbReference type="InterPro" id="IPR001254">
    <property type="entry name" value="Trypsin_dom"/>
</dbReference>
<name>A0A128FHF6_9GAMM</name>
<evidence type="ECO:0000256" key="4">
    <source>
        <dbReference type="SAM" id="Phobius"/>
    </source>
</evidence>
<evidence type="ECO:0000256" key="1">
    <source>
        <dbReference type="ARBA" id="ARBA00007664"/>
    </source>
</evidence>
<reference evidence="7" key="1">
    <citation type="submission" date="2016-02" db="EMBL/GenBank/DDBJ databases">
        <authorList>
            <person name="Rodrigo-Torres Lidia"/>
            <person name="Arahal R.David."/>
        </authorList>
    </citation>
    <scope>NUCLEOTIDE SEQUENCE [LARGE SCALE GENOMIC DNA]</scope>
    <source>
        <strain evidence="7">CECT 8713</strain>
    </source>
</reference>
<keyword evidence="4" id="KW-0472">Membrane</keyword>
<dbReference type="EMBL" id="FIZY01000042">
    <property type="protein sequence ID" value="CZF85734.1"/>
    <property type="molecule type" value="Genomic_DNA"/>
</dbReference>
<sequence>MINSWSLTVLGGILASTSFLGSTIAAENVPTPAIVDGAYVQIGDVPWQAALIDDSGKFCGGIIIGQRHILTAAHCVVEVSTSTLNVVTGYEDVAYIPDENISAVSKIDVHPDYDDEWLTSDIAVIHLSSDIAASATPVSILPLLKQGDLDAQFSVAATENLFVSGWGRTGTTESGSRFLKHTLMTGMDDLSCYGSDSQSFICANSERATGVCFGDSGGPLIWQDPSAVSDNDRGYVAVGVVSYTSRYGCGLVDYADGFTQISTFYDWIDEKMGGYERPDVTFTTDIFNLNSSYEPDRTIPLTQSTSGGGGSIPLWLLTLMVLAAFIRVSSQKAHR</sequence>
<dbReference type="CDD" id="cd00190">
    <property type="entry name" value="Tryp_SPc"/>
    <property type="match status" value="1"/>
</dbReference>
<dbReference type="Proteomes" id="UP000073601">
    <property type="component" value="Unassembled WGS sequence"/>
</dbReference>
<dbReference type="InterPro" id="IPR001314">
    <property type="entry name" value="Peptidase_S1A"/>
</dbReference>
<keyword evidence="3" id="KW-0645">Protease</keyword>
<dbReference type="PANTHER" id="PTHR24276:SF98">
    <property type="entry name" value="FI18310P1-RELATED"/>
    <property type="match status" value="1"/>
</dbReference>
<organism evidence="6 7">
    <name type="scientific">Grimontia marina</name>
    <dbReference type="NCBI Taxonomy" id="646534"/>
    <lineage>
        <taxon>Bacteria</taxon>
        <taxon>Pseudomonadati</taxon>
        <taxon>Pseudomonadota</taxon>
        <taxon>Gammaproteobacteria</taxon>
        <taxon>Vibrionales</taxon>
        <taxon>Vibrionaceae</taxon>
        <taxon>Grimontia</taxon>
    </lineage>
</organism>